<accession>A0A4P9W9I7</accession>
<protein>
    <recommendedName>
        <fullName evidence="4">C-factor</fullName>
    </recommendedName>
</protein>
<dbReference type="GO" id="GO:0016491">
    <property type="term" value="F:oxidoreductase activity"/>
    <property type="evidence" value="ECO:0007669"/>
    <property type="project" value="TreeGrafter"/>
</dbReference>
<proteinExistence type="inferred from homology"/>
<dbReference type="AlphaFoldDB" id="A0A4P9W9I7"/>
<dbReference type="InterPro" id="IPR036291">
    <property type="entry name" value="NAD(P)-bd_dom_sf"/>
</dbReference>
<evidence type="ECO:0000256" key="1">
    <source>
        <dbReference type="ARBA" id="ARBA00006484"/>
    </source>
</evidence>
<dbReference type="InterPro" id="IPR051468">
    <property type="entry name" value="Fungal_SecMetab_SDRs"/>
</dbReference>
<keyword evidence="3" id="KW-1185">Reference proteome</keyword>
<gene>
    <name evidence="2" type="ORF">BDK51DRAFT_21781</name>
</gene>
<sequence length="119" mass="12653">MIGGEGALGAPVWVNISARTGSIGDNGLGGWYSYRVMKAGLNQFTKTLSCELGRKGVTVISYHPGTVDTDLSRKFVKGVDPAKLFSPDQAAAYMLAVIQGLKETDNGTFVDFAGKPIPW</sequence>
<dbReference type="Proteomes" id="UP000269721">
    <property type="component" value="Unassembled WGS sequence"/>
</dbReference>
<evidence type="ECO:0000313" key="3">
    <source>
        <dbReference type="Proteomes" id="UP000269721"/>
    </source>
</evidence>
<name>A0A4P9W9I7_9FUNG</name>
<dbReference type="EMBL" id="KZ996220">
    <property type="protein sequence ID" value="RKO89219.1"/>
    <property type="molecule type" value="Genomic_DNA"/>
</dbReference>
<dbReference type="Pfam" id="PF00106">
    <property type="entry name" value="adh_short"/>
    <property type="match status" value="1"/>
</dbReference>
<dbReference type="PANTHER" id="PTHR43544:SF12">
    <property type="entry name" value="NAD(P)-BINDING ROSSMANN-FOLD SUPERFAMILY PROTEIN"/>
    <property type="match status" value="1"/>
</dbReference>
<dbReference type="GO" id="GO:0005737">
    <property type="term" value="C:cytoplasm"/>
    <property type="evidence" value="ECO:0007669"/>
    <property type="project" value="TreeGrafter"/>
</dbReference>
<evidence type="ECO:0008006" key="4">
    <source>
        <dbReference type="Google" id="ProtNLM"/>
    </source>
</evidence>
<reference evidence="3" key="1">
    <citation type="journal article" date="2018" name="Nat. Microbiol.">
        <title>Leveraging single-cell genomics to expand the fungal tree of life.</title>
        <authorList>
            <person name="Ahrendt S.R."/>
            <person name="Quandt C.A."/>
            <person name="Ciobanu D."/>
            <person name="Clum A."/>
            <person name="Salamov A."/>
            <person name="Andreopoulos B."/>
            <person name="Cheng J.F."/>
            <person name="Woyke T."/>
            <person name="Pelin A."/>
            <person name="Henrissat B."/>
            <person name="Reynolds N.K."/>
            <person name="Benny G.L."/>
            <person name="Smith M.E."/>
            <person name="James T.Y."/>
            <person name="Grigoriev I.V."/>
        </authorList>
    </citation>
    <scope>NUCLEOTIDE SEQUENCE [LARGE SCALE GENOMIC DNA]</scope>
</reference>
<organism evidence="2 3">
    <name type="scientific">Blyttiomyces helicus</name>
    <dbReference type="NCBI Taxonomy" id="388810"/>
    <lineage>
        <taxon>Eukaryota</taxon>
        <taxon>Fungi</taxon>
        <taxon>Fungi incertae sedis</taxon>
        <taxon>Chytridiomycota</taxon>
        <taxon>Chytridiomycota incertae sedis</taxon>
        <taxon>Chytridiomycetes</taxon>
        <taxon>Chytridiomycetes incertae sedis</taxon>
        <taxon>Blyttiomyces</taxon>
    </lineage>
</organism>
<evidence type="ECO:0000313" key="2">
    <source>
        <dbReference type="EMBL" id="RKO89219.1"/>
    </source>
</evidence>
<dbReference type="Gene3D" id="3.40.50.720">
    <property type="entry name" value="NAD(P)-binding Rossmann-like Domain"/>
    <property type="match status" value="1"/>
</dbReference>
<dbReference type="OrthoDB" id="5296at2759"/>
<comment type="similarity">
    <text evidence="1">Belongs to the short-chain dehydrogenases/reductases (SDR) family.</text>
</comment>
<dbReference type="SUPFAM" id="SSF51735">
    <property type="entry name" value="NAD(P)-binding Rossmann-fold domains"/>
    <property type="match status" value="1"/>
</dbReference>
<dbReference type="PRINTS" id="PR00081">
    <property type="entry name" value="GDHRDH"/>
</dbReference>
<dbReference type="InterPro" id="IPR002347">
    <property type="entry name" value="SDR_fam"/>
</dbReference>
<dbReference type="PANTHER" id="PTHR43544">
    <property type="entry name" value="SHORT-CHAIN DEHYDROGENASE/REDUCTASE"/>
    <property type="match status" value="1"/>
</dbReference>